<gene>
    <name evidence="1" type="ORF">K340107D12_34560</name>
</gene>
<dbReference type="Proteomes" id="UP001600941">
    <property type="component" value="Unassembled WGS sequence"/>
</dbReference>
<evidence type="ECO:0000313" key="1">
    <source>
        <dbReference type="EMBL" id="GAA6500640.1"/>
    </source>
</evidence>
<sequence>MELIEKLKKQLSEEYGIHSDQELMDAIAHQKPIDIGVFVKEVNGIEKAS</sequence>
<dbReference type="RefSeq" id="WP_181974006.1">
    <property type="nucleotide sequence ID" value="NZ_BAABZQ010000001.1"/>
</dbReference>
<keyword evidence="2" id="KW-1185">Reference proteome</keyword>
<name>A0ABQ0BVT1_9FIRM</name>
<protein>
    <submittedName>
        <fullName evidence="1">Uncharacterized protein</fullName>
    </submittedName>
</protein>
<evidence type="ECO:0000313" key="2">
    <source>
        <dbReference type="Proteomes" id="UP001600941"/>
    </source>
</evidence>
<accession>A0ABQ0BVT1</accession>
<reference evidence="1 2" key="1">
    <citation type="submission" date="2024-04" db="EMBL/GenBank/DDBJ databases">
        <title>Defined microbial consortia suppress multidrug-resistant proinflammatory Enterobacteriaceae via ecological control.</title>
        <authorList>
            <person name="Furuichi M."/>
            <person name="Kawaguchi T."/>
            <person name="Pust M."/>
            <person name="Yasuma K."/>
            <person name="Plichta D."/>
            <person name="Hasegawa N."/>
            <person name="Ohya T."/>
            <person name="Bhattarai S."/>
            <person name="Sasajima S."/>
            <person name="Aoto Y."/>
            <person name="Tuganbaev T."/>
            <person name="Yaginuma M."/>
            <person name="Ueda M."/>
            <person name="Okahashi N."/>
            <person name="Amafuji K."/>
            <person name="Kiridooshi Y."/>
            <person name="Sugita K."/>
            <person name="Strazar M."/>
            <person name="Skelly A."/>
            <person name="Suda W."/>
            <person name="Hattori M."/>
            <person name="Nakamoto N."/>
            <person name="Caballero S."/>
            <person name="Norman J."/>
            <person name="Olle B."/>
            <person name="Tanoue T."/>
            <person name="Arita M."/>
            <person name="Bucci V."/>
            <person name="Atarashi K."/>
            <person name="Xavier R."/>
            <person name="Honda K."/>
        </authorList>
    </citation>
    <scope>NUCLEOTIDE SEQUENCE [LARGE SCALE GENOMIC DNA]</scope>
    <source>
        <strain evidence="2">k34-0107-D12</strain>
    </source>
</reference>
<organism evidence="1 2">
    <name type="scientific">Blautia parvula</name>
    <dbReference type="NCBI Taxonomy" id="2877527"/>
    <lineage>
        <taxon>Bacteria</taxon>
        <taxon>Bacillati</taxon>
        <taxon>Bacillota</taxon>
        <taxon>Clostridia</taxon>
        <taxon>Lachnospirales</taxon>
        <taxon>Lachnospiraceae</taxon>
        <taxon>Blautia</taxon>
    </lineage>
</organism>
<comment type="caution">
    <text evidence="1">The sequence shown here is derived from an EMBL/GenBank/DDBJ whole genome shotgun (WGS) entry which is preliminary data.</text>
</comment>
<proteinExistence type="predicted"/>
<dbReference type="EMBL" id="BAABZQ010000001">
    <property type="protein sequence ID" value="GAA6500640.1"/>
    <property type="molecule type" value="Genomic_DNA"/>
</dbReference>